<protein>
    <recommendedName>
        <fullName evidence="4">SHSP domain-containing protein</fullName>
    </recommendedName>
</protein>
<dbReference type="OrthoDB" id="3855217at2"/>
<dbReference type="SUPFAM" id="SSF49764">
    <property type="entry name" value="HSP20-like chaperones"/>
    <property type="match status" value="1"/>
</dbReference>
<dbReference type="PANTHER" id="PTHR46733">
    <property type="entry name" value="26.5 KDA HEAT SHOCK PROTEIN, MITOCHONDRIAL"/>
    <property type="match status" value="1"/>
</dbReference>
<evidence type="ECO:0000256" key="1">
    <source>
        <dbReference type="ARBA" id="ARBA00023016"/>
    </source>
</evidence>
<dbReference type="InterPro" id="IPR044587">
    <property type="entry name" value="HSP21-like"/>
</dbReference>
<evidence type="ECO:0000313" key="6">
    <source>
        <dbReference type="Proteomes" id="UP000331127"/>
    </source>
</evidence>
<reference evidence="5 6" key="1">
    <citation type="submission" date="2019-10" db="EMBL/GenBank/DDBJ databases">
        <title>Whole genome shotgun sequence of Acrocarpospora macrocephala NBRC 16266.</title>
        <authorList>
            <person name="Ichikawa N."/>
            <person name="Kimura A."/>
            <person name="Kitahashi Y."/>
            <person name="Komaki H."/>
            <person name="Oguchi A."/>
        </authorList>
    </citation>
    <scope>NUCLEOTIDE SEQUENCE [LARGE SCALE GENOMIC DNA]</scope>
    <source>
        <strain evidence="5 6">NBRC 16266</strain>
    </source>
</reference>
<organism evidence="5 6">
    <name type="scientific">Acrocarpospora macrocephala</name>
    <dbReference type="NCBI Taxonomy" id="150177"/>
    <lineage>
        <taxon>Bacteria</taxon>
        <taxon>Bacillati</taxon>
        <taxon>Actinomycetota</taxon>
        <taxon>Actinomycetes</taxon>
        <taxon>Streptosporangiales</taxon>
        <taxon>Streptosporangiaceae</taxon>
        <taxon>Acrocarpospora</taxon>
    </lineage>
</organism>
<dbReference type="PANTHER" id="PTHR46733:SF4">
    <property type="entry name" value="HEAT SHOCK PROTEIN 21, CHLOROPLASTIC"/>
    <property type="match status" value="1"/>
</dbReference>
<sequence length="140" mass="15652">MGMMMRRDRGLFPEIFDMLESPLLSLRPMGQSLRFEDFVRDGQYVLRCELPGVDPAKDVEVTVAGGMLTIHAERHQEEKEGGRSEFRYGSMTRSITLPAGAREDEVTATYDKGILEICVNMAEAKQAGTRVPIAMPEQGK</sequence>
<dbReference type="Proteomes" id="UP000331127">
    <property type="component" value="Unassembled WGS sequence"/>
</dbReference>
<feature type="domain" description="SHSP" evidence="4">
    <location>
        <begin position="24"/>
        <end position="136"/>
    </location>
</feature>
<dbReference type="InterPro" id="IPR008978">
    <property type="entry name" value="HSP20-like_chaperone"/>
</dbReference>
<dbReference type="InterPro" id="IPR002068">
    <property type="entry name" value="A-crystallin/Hsp20_dom"/>
</dbReference>
<evidence type="ECO:0000313" key="5">
    <source>
        <dbReference type="EMBL" id="GES08669.1"/>
    </source>
</evidence>
<comment type="similarity">
    <text evidence="2 3">Belongs to the small heat shock protein (HSP20) family.</text>
</comment>
<proteinExistence type="inferred from homology"/>
<dbReference type="Pfam" id="PF00011">
    <property type="entry name" value="HSP20"/>
    <property type="match status" value="1"/>
</dbReference>
<dbReference type="GO" id="GO:0009408">
    <property type="term" value="P:response to heat"/>
    <property type="evidence" value="ECO:0007669"/>
    <property type="project" value="InterPro"/>
</dbReference>
<dbReference type="PROSITE" id="PS01031">
    <property type="entry name" value="SHSP"/>
    <property type="match status" value="1"/>
</dbReference>
<accession>A0A5M3WKH0</accession>
<dbReference type="RefSeq" id="WP_155354259.1">
    <property type="nucleotide sequence ID" value="NZ_BAAAHL010000046.1"/>
</dbReference>
<dbReference type="CDD" id="cd06464">
    <property type="entry name" value="ACD_sHsps-like"/>
    <property type="match status" value="1"/>
</dbReference>
<dbReference type="Gene3D" id="2.60.40.790">
    <property type="match status" value="1"/>
</dbReference>
<keyword evidence="1" id="KW-0346">Stress response</keyword>
<evidence type="ECO:0000256" key="3">
    <source>
        <dbReference type="RuleBase" id="RU003616"/>
    </source>
</evidence>
<evidence type="ECO:0000259" key="4">
    <source>
        <dbReference type="PROSITE" id="PS01031"/>
    </source>
</evidence>
<comment type="caution">
    <text evidence="5">The sequence shown here is derived from an EMBL/GenBank/DDBJ whole genome shotgun (WGS) entry which is preliminary data.</text>
</comment>
<keyword evidence="6" id="KW-1185">Reference proteome</keyword>
<dbReference type="AlphaFoldDB" id="A0A5M3WKH0"/>
<name>A0A5M3WKH0_9ACTN</name>
<gene>
    <name evidence="5" type="ORF">Amac_022650</name>
</gene>
<dbReference type="EMBL" id="BLAE01000011">
    <property type="protein sequence ID" value="GES08669.1"/>
    <property type="molecule type" value="Genomic_DNA"/>
</dbReference>
<evidence type="ECO:0000256" key="2">
    <source>
        <dbReference type="PROSITE-ProRule" id="PRU00285"/>
    </source>
</evidence>